<evidence type="ECO:0000313" key="2">
    <source>
        <dbReference type="Proteomes" id="UP000324800"/>
    </source>
</evidence>
<dbReference type="AlphaFoldDB" id="A0A5J4TTI4"/>
<dbReference type="GO" id="GO:0051377">
    <property type="term" value="F:mannose-ethanolamine phosphotransferase activity"/>
    <property type="evidence" value="ECO:0007669"/>
    <property type="project" value="TreeGrafter"/>
</dbReference>
<dbReference type="GO" id="GO:0006506">
    <property type="term" value="P:GPI anchor biosynthetic process"/>
    <property type="evidence" value="ECO:0007669"/>
    <property type="project" value="InterPro"/>
</dbReference>
<dbReference type="Proteomes" id="UP000324800">
    <property type="component" value="Unassembled WGS sequence"/>
</dbReference>
<dbReference type="GO" id="GO:0005789">
    <property type="term" value="C:endoplasmic reticulum membrane"/>
    <property type="evidence" value="ECO:0007669"/>
    <property type="project" value="TreeGrafter"/>
</dbReference>
<gene>
    <name evidence="1" type="ORF">EZS28_043818</name>
</gene>
<dbReference type="InterPro" id="IPR039524">
    <property type="entry name" value="PIGO/GPI13"/>
</dbReference>
<name>A0A5J4TTI4_9EUKA</name>
<proteinExistence type="predicted"/>
<evidence type="ECO:0000313" key="1">
    <source>
        <dbReference type="EMBL" id="KAA6360655.1"/>
    </source>
</evidence>
<dbReference type="OrthoDB" id="272139at2759"/>
<accession>A0A5J4TTI4</accession>
<organism evidence="1 2">
    <name type="scientific">Streblomastix strix</name>
    <dbReference type="NCBI Taxonomy" id="222440"/>
    <lineage>
        <taxon>Eukaryota</taxon>
        <taxon>Metamonada</taxon>
        <taxon>Preaxostyla</taxon>
        <taxon>Oxymonadida</taxon>
        <taxon>Streblomastigidae</taxon>
        <taxon>Streblomastix</taxon>
    </lineage>
</organism>
<dbReference type="PANTHER" id="PTHR23071">
    <property type="entry name" value="PHOSPHATIDYLINOSITOL GLYCAN"/>
    <property type="match status" value="1"/>
</dbReference>
<sequence length="127" mass="14260">MPTVTTSRLKCLTTGAIPSFIDIGTSFSGSSVTEDNLLDQLVFRNSNSSEQIQCKKHNKNLWVFGDNTWEQLYPSQNSSSKCSVWSFTDVVPSFNVKDFHGNDRTVLKTTITVIQILVRRLIKLTVS</sequence>
<reference evidence="1 2" key="1">
    <citation type="submission" date="2019-03" db="EMBL/GenBank/DDBJ databases">
        <title>Single cell metagenomics reveals metabolic interactions within the superorganism composed of flagellate Streblomastix strix and complex community of Bacteroidetes bacteria on its surface.</title>
        <authorList>
            <person name="Treitli S.C."/>
            <person name="Kolisko M."/>
            <person name="Husnik F."/>
            <person name="Keeling P."/>
            <person name="Hampl V."/>
        </authorList>
    </citation>
    <scope>NUCLEOTIDE SEQUENCE [LARGE SCALE GENOMIC DNA]</scope>
    <source>
        <strain evidence="1">ST1C</strain>
    </source>
</reference>
<dbReference type="EMBL" id="SNRW01026638">
    <property type="protein sequence ID" value="KAA6360655.1"/>
    <property type="molecule type" value="Genomic_DNA"/>
</dbReference>
<comment type="caution">
    <text evidence="1">The sequence shown here is derived from an EMBL/GenBank/DDBJ whole genome shotgun (WGS) entry which is preliminary data.</text>
</comment>
<protein>
    <submittedName>
        <fullName evidence="1">Uncharacterized protein</fullName>
    </submittedName>
</protein>
<dbReference type="PANTHER" id="PTHR23071:SF1">
    <property type="entry name" value="GPI ETHANOLAMINE PHOSPHATE TRANSFERASE 3"/>
    <property type="match status" value="1"/>
</dbReference>